<comment type="caution">
    <text evidence="5">The sequence shown here is derived from an EMBL/GenBank/DDBJ whole genome shotgun (WGS) entry which is preliminary data.</text>
</comment>
<feature type="compositionally biased region" description="Low complexity" evidence="3">
    <location>
        <begin position="186"/>
        <end position="200"/>
    </location>
</feature>
<reference evidence="6" key="1">
    <citation type="submission" date="2018-05" db="EMBL/GenBank/DDBJ databases">
        <title>Draft genome sequence of Stemphylium lycopersici strain CIDEFI 213.</title>
        <authorList>
            <person name="Medina R."/>
            <person name="Franco M.E.E."/>
            <person name="Lucentini C.G."/>
            <person name="Saparrat M.C.N."/>
            <person name="Balatti P.A."/>
        </authorList>
    </citation>
    <scope>NUCLEOTIDE SEQUENCE [LARGE SCALE GENOMIC DNA]</scope>
    <source>
        <strain evidence="6">CIDEFI 213</strain>
    </source>
</reference>
<sequence length="1588" mass="178982">MIIYKDSITGDEIISDSYNLKEIDGVVYEADCSKITVGGESFDTGANASAEEQEEGADDQQETKIDVVYSFRLNETGFDKKGYLSYLKGYMKSIKESLKSKGADEATIKDFETKAGGYAKKIIANFKDYEFFTGESMNPDGMIVLLNYREDGVTPYVTIWKHGLDEMKVISAKPLPRMPAAHGRAKGPVAPAAVPSPATPHRLRPGTRIDDLIRRLEADWSLGLKLRGVYSPSKPRDTFEKIYDNVKLLFFRNQPALNDAVAKFELRAPSRKHEERLGLLHELLSDAANIDKSVSKTITPSIGQGKSLTSSFREASKPANPSPLNRRNERESCESYTTAIDAGSPTDEDTGDEMNKYFEARSPSPSPSSRSANTLLKASNNVSLHMTRKRASENPDNSGNPSKLTKVLKGKQSVKAVTSSENTKLQFKKPTLEMAPSFHTDPYETSPTNTPFNDTTFSSQQTVDTTKTSFTSYSAGADACGEGLPRPKLARTSYATIGSLDDYDLIGAGTHSRISCSNYGVFEQDIQRDLNENFSQESSGRSRSTFGSVDEDDLLHKSFEVENEENQLAKKPPFVSKDRRQLDTPVATSISLSSTTKPHVQAGSATQSPSKMTHDIRNIPFQNLFSPTLPDSLKNIPYPVLFACQRVALESDVALEKIALSAATRSLPANSEAFWDSIDGYLRKANKPTVRMRDTNRFWQAEKQHFDGFTFKGKIVLSPKQTGPIMCLNSLAIQADRSCRLERMFGSDRFLYLDFPKFEASKSIRQNMAEMQQIQTQFQEWLQGEHSFLGRKWRPFHIENLKRSKISRRGEGEHDKRIVLFATEGLCMEHPYTVGQMLNKFLPLDTNQHQGFCKASARIELGLSRTIPALLFEREQIDRVDDKRATTDVENTEFNDSALYWQPIPNGTVMDDGCCIISVGAALSIWKAYKEATGVTGPLPSAFQGRIGGAKGLWMISAESYTKDPYHLKPWIKINDSQWKFDPPSCQPHHHRTFEVSNYSSAPSRSELHIAFIPILVDRGVPKSIIASLIHQCLESERKKLLDLLSDPVKVHEWVHRNGTKTATGIEMGWQAGLPVSLEEKIQFLIESGFHPLKDAFLAKSLEHFIQMKQIYQEAKLRIPLAKSTFLYGIADPVGVLRPGEIHVQFSTSFVDETTDEKYLCLRDMEALVARQPACRRSDIQRVRTVVHPALSHLVDVAVFPSRGRYPLAGKLQGGDYDGDLFWICWESALVQPFSNAPAPVQPTEPSQYHIETRTEKVRDLVDPANPENVDNFLRRAFEFRSNPSLLGLVTTFTDKQAYHENCIYSELLEQLYDRHDLLVDASKQGYFYPREEFDRFVRSLGKPPAKPAYKEAMEDCKKAKGSVAIKNCRMRRYRYNRNNTLDYLYFDVVRAHNIETMRQVKSALSQATEVDDTLRYPIERLPKKSSEMIKQEMVSLVKKLDKLHHTWGAGWNSKQKTTELPNALIEACYKQYLAIQPDHPDDPNIKPWVEPYLRPGACLWDTIKASALYSKFAKTEKYNFVFTMAGSELAKLKANSFDKTRSIVLPLRANLKPKPIKALVQHDDNDDDDDDEDEVDFECALEDPLLD</sequence>
<keyword evidence="5" id="KW-0808">Transferase</keyword>
<dbReference type="Pfam" id="PF05183">
    <property type="entry name" value="RdRP"/>
    <property type="match status" value="1"/>
</dbReference>
<evidence type="ECO:0000256" key="3">
    <source>
        <dbReference type="SAM" id="MobiDB-lite"/>
    </source>
</evidence>
<dbReference type="PROSITE" id="PS51797">
    <property type="entry name" value="TCTP_3"/>
    <property type="match status" value="1"/>
</dbReference>
<dbReference type="GO" id="GO:0003968">
    <property type="term" value="F:RNA-directed RNA polymerase activity"/>
    <property type="evidence" value="ECO:0007669"/>
    <property type="project" value="UniProtKB-KW"/>
</dbReference>
<feature type="region of interest" description="Disordered" evidence="3">
    <location>
        <begin position="180"/>
        <end position="205"/>
    </location>
</feature>
<evidence type="ECO:0000259" key="4">
    <source>
        <dbReference type="PROSITE" id="PS51797"/>
    </source>
</evidence>
<feature type="compositionally biased region" description="Low complexity" evidence="3">
    <location>
        <begin position="361"/>
        <end position="371"/>
    </location>
</feature>
<dbReference type="InterPro" id="IPR018103">
    <property type="entry name" value="Translation_control_tumour_CS"/>
</dbReference>
<feature type="region of interest" description="Disordered" evidence="3">
    <location>
        <begin position="443"/>
        <end position="463"/>
    </location>
</feature>
<feature type="compositionally biased region" description="Polar residues" evidence="3">
    <location>
        <begin position="394"/>
        <end position="403"/>
    </location>
</feature>
<organism evidence="5 6">
    <name type="scientific">Stemphylium lycopersici</name>
    <name type="common">Tomato gray leaf spot disease fungus</name>
    <name type="synonym">Thyrospora lycopersici</name>
    <dbReference type="NCBI Taxonomy" id="183478"/>
    <lineage>
        <taxon>Eukaryota</taxon>
        <taxon>Fungi</taxon>
        <taxon>Dikarya</taxon>
        <taxon>Ascomycota</taxon>
        <taxon>Pezizomycotina</taxon>
        <taxon>Dothideomycetes</taxon>
        <taxon>Pleosporomycetidae</taxon>
        <taxon>Pleosporales</taxon>
        <taxon>Pleosporineae</taxon>
        <taxon>Pleosporaceae</taxon>
        <taxon>Stemphylium</taxon>
    </lineage>
</organism>
<dbReference type="InterPro" id="IPR011057">
    <property type="entry name" value="Mss4-like_sf"/>
</dbReference>
<dbReference type="GO" id="GO:0030422">
    <property type="term" value="P:siRNA processing"/>
    <property type="evidence" value="ECO:0007669"/>
    <property type="project" value="TreeGrafter"/>
</dbReference>
<dbReference type="FunFam" id="2.170.150.10:FF:000002">
    <property type="entry name" value="Translationally-controlled tumor protein homolog"/>
    <property type="match status" value="1"/>
</dbReference>
<name>A0A364NBU2_STELY</name>
<proteinExistence type="inferred from homology"/>
<dbReference type="PANTHER" id="PTHR23079:SF55">
    <property type="entry name" value="RNA-DIRECTED RNA POLYMERASE"/>
    <property type="match status" value="1"/>
</dbReference>
<keyword evidence="5" id="KW-0548">Nucleotidyltransferase</keyword>
<dbReference type="SUPFAM" id="SSF51316">
    <property type="entry name" value="Mss4-like"/>
    <property type="match status" value="1"/>
</dbReference>
<evidence type="ECO:0000313" key="6">
    <source>
        <dbReference type="Proteomes" id="UP000249619"/>
    </source>
</evidence>
<comment type="similarity">
    <text evidence="2">Belongs to the TCTP family.</text>
</comment>
<feature type="domain" description="TCTP" evidence="4">
    <location>
        <begin position="1"/>
        <end position="169"/>
    </location>
</feature>
<dbReference type="Pfam" id="PF00838">
    <property type="entry name" value="TCTP"/>
    <property type="match status" value="1"/>
</dbReference>
<dbReference type="Gene3D" id="2.170.150.10">
    <property type="entry name" value="Metal Binding Protein, Guanine Nucleotide Exchange Factor, Chain A"/>
    <property type="match status" value="1"/>
</dbReference>
<dbReference type="InterPro" id="IPR007855">
    <property type="entry name" value="RDRP"/>
</dbReference>
<keyword evidence="5" id="KW-0696">RNA-directed RNA polymerase</keyword>
<accession>A0A364NBU2</accession>
<evidence type="ECO:0000313" key="5">
    <source>
        <dbReference type="EMBL" id="RAR14531.1"/>
    </source>
</evidence>
<evidence type="ECO:0000256" key="1">
    <source>
        <dbReference type="ARBA" id="ARBA00014759"/>
    </source>
</evidence>
<feature type="compositionally biased region" description="Polar residues" evidence="3">
    <location>
        <begin position="593"/>
        <end position="611"/>
    </location>
</feature>
<dbReference type="InterPro" id="IPR011323">
    <property type="entry name" value="Mss4/transl-control_tumour"/>
</dbReference>
<dbReference type="EMBL" id="QGDH01000021">
    <property type="protein sequence ID" value="RAR14531.1"/>
    <property type="molecule type" value="Genomic_DNA"/>
</dbReference>
<dbReference type="InterPro" id="IPR034737">
    <property type="entry name" value="TCTP"/>
</dbReference>
<feature type="region of interest" description="Disordered" evidence="3">
    <location>
        <begin position="297"/>
        <end position="425"/>
    </location>
</feature>
<dbReference type="GO" id="GO:0003723">
    <property type="term" value="F:RNA binding"/>
    <property type="evidence" value="ECO:0007669"/>
    <property type="project" value="UniProtKB-KW"/>
</dbReference>
<dbReference type="PROSITE" id="PS01003">
    <property type="entry name" value="TCTP_2"/>
    <property type="match status" value="1"/>
</dbReference>
<dbReference type="Proteomes" id="UP000249619">
    <property type="component" value="Unassembled WGS sequence"/>
</dbReference>
<dbReference type="STRING" id="183478.A0A364NBU2"/>
<dbReference type="PRINTS" id="PR01653">
    <property type="entry name" value="TCTPROTEIN"/>
</dbReference>
<gene>
    <name evidence="5" type="ORF">DDE83_002104</name>
</gene>
<dbReference type="PANTHER" id="PTHR23079">
    <property type="entry name" value="RNA-DEPENDENT RNA POLYMERASE"/>
    <property type="match status" value="1"/>
</dbReference>
<feature type="region of interest" description="Disordered" evidence="3">
    <location>
        <begin position="593"/>
        <end position="612"/>
    </location>
</feature>
<dbReference type="InterPro" id="IPR057596">
    <property type="entry name" value="RDRP_core"/>
</dbReference>
<feature type="compositionally biased region" description="Polar residues" evidence="3">
    <location>
        <begin position="372"/>
        <end position="384"/>
    </location>
</feature>
<keyword evidence="6" id="KW-1185">Reference proteome</keyword>
<evidence type="ECO:0000256" key="2">
    <source>
        <dbReference type="PROSITE-ProRule" id="PRU01133"/>
    </source>
</evidence>
<dbReference type="GO" id="GO:0031380">
    <property type="term" value="C:nuclear RNA-directed RNA polymerase complex"/>
    <property type="evidence" value="ECO:0007669"/>
    <property type="project" value="TreeGrafter"/>
</dbReference>
<protein>
    <recommendedName>
        <fullName evidence="1">Translationally-controlled tumor protein homolog</fullName>
    </recommendedName>
</protein>
<feature type="compositionally biased region" description="Polar residues" evidence="3">
    <location>
        <begin position="415"/>
        <end position="425"/>
    </location>
</feature>
<dbReference type="InterPro" id="IPR018105">
    <property type="entry name" value="Translational_control_tumour_p"/>
</dbReference>
<feature type="compositionally biased region" description="Polar residues" evidence="3">
    <location>
        <begin position="297"/>
        <end position="313"/>
    </location>
</feature>